<dbReference type="Pfam" id="PF01300">
    <property type="entry name" value="Sua5_yciO_yrdC"/>
    <property type="match status" value="1"/>
</dbReference>
<dbReference type="InterPro" id="IPR017968">
    <property type="entry name" value="Acylphosphatase_CS"/>
</dbReference>
<evidence type="ECO:0000256" key="8">
    <source>
        <dbReference type="PIRNR" id="PIRNR006256"/>
    </source>
</evidence>
<evidence type="ECO:0000256" key="3">
    <source>
        <dbReference type="ARBA" id="ARBA00022598"/>
    </source>
</evidence>
<dbReference type="PIRSF" id="PIRSF006256">
    <property type="entry name" value="CMPcnvr_hdrg_mat"/>
    <property type="match status" value="1"/>
</dbReference>
<evidence type="ECO:0000256" key="6">
    <source>
        <dbReference type="ARBA" id="ARBA00022833"/>
    </source>
</evidence>
<name>A0A424Z1B3_9BACT</name>
<dbReference type="PANTHER" id="PTHR42959:SF1">
    <property type="entry name" value="CARBAMOYLTRANSFERASE HYPF"/>
    <property type="match status" value="1"/>
</dbReference>
<keyword evidence="6" id="KW-0862">Zinc</keyword>
<dbReference type="UniPathway" id="UPA00335"/>
<keyword evidence="3" id="KW-0436">Ligase</keyword>
<feature type="active site" evidence="9">
    <location>
        <position position="38"/>
    </location>
</feature>
<comment type="similarity">
    <text evidence="2 8">Belongs to the carbamoyltransferase HypF family.</text>
</comment>
<proteinExistence type="inferred from homology"/>
<evidence type="ECO:0000313" key="11">
    <source>
        <dbReference type="Proteomes" id="UP000286095"/>
    </source>
</evidence>
<dbReference type="Proteomes" id="UP000286095">
    <property type="component" value="Unassembled WGS sequence"/>
</dbReference>
<keyword evidence="4" id="KW-0479">Metal-binding</keyword>
<protein>
    <recommendedName>
        <fullName evidence="8">Carbamoyltransferase</fullName>
        <ecNumber evidence="8">6.2.-.-</ecNumber>
    </recommendedName>
</protein>
<dbReference type="GO" id="GO:0051604">
    <property type="term" value="P:protein maturation"/>
    <property type="evidence" value="ECO:0007669"/>
    <property type="project" value="TreeGrafter"/>
</dbReference>
<dbReference type="GO" id="GO:0003725">
    <property type="term" value="F:double-stranded RNA binding"/>
    <property type="evidence" value="ECO:0007669"/>
    <property type="project" value="InterPro"/>
</dbReference>
<dbReference type="Pfam" id="PF22521">
    <property type="entry name" value="HypF_C_2"/>
    <property type="match status" value="1"/>
</dbReference>
<evidence type="ECO:0000256" key="9">
    <source>
        <dbReference type="PROSITE-ProRule" id="PRU00520"/>
    </source>
</evidence>
<dbReference type="NCBIfam" id="TIGR00143">
    <property type="entry name" value="hypF"/>
    <property type="match status" value="1"/>
</dbReference>
<sequence length="731" mass="84489">MCHLGYKIKISGLVQGVGFRPLVFEWALRLNLFGEVRNDGFGVEIILACTQEECEIFIEKIKNHLPTLARIDKLDIIKTSIPKYTNFKISSSLQNTKSVPMLSDFSLCKQCKKEFFDKNNVRFLYPFITCTHCGPRFSIIKSLPYDRCNTSMQDFIMCEFCKSEYEDPKNRRFHAQPISCPQCKISVFLKNQKGEILAEDTNAFVKCAQLLKEGKILAIKGMGGFHLMCDAFNEETLKLLRMRKNRPEKPFALMCKDLNYARELAFINEHEEALLSGNLAPIVILRAKKKYPFIAPNVNKLGIMLAYTPLHLLLFEFFNGTLVATSANLSGESIIKDEKNLLQKLSGVFDFYLDYEREIINASDDSIAQVFNKEVMFLRTSRALNPFYLENQFKQEGTFLALGAELKNEFVIFYENKFLISPYIGDLKSVDVHERFFSLLEFFKQNYDLKFDAILCDKHPHFSYIKQFKNTKKIAHHYAHFCAAYFEYEKEFIQDEKALAFIYDGTGYGEDGKIWGGEIFIGNLKEYERIAHFENFTLINSDIKNIQNLALSLIWHYNLEDQAQEFLNKIPKIKLENLKKIYTQSTLQTSSLGRIIDAFGSIVFNMDKISYEAHIGLMCEAFYDEKLDFSYELFYEKGQINFKSLILGALKDDKTKAITGMFNALANFIITFSKNYNLKVLVSGGVFQNKTLLELLKNKNFKFYVPLKYPCNDSSIALGQMVHYLNLQKLK</sequence>
<dbReference type="Pfam" id="PF00708">
    <property type="entry name" value="Acylphosphatase"/>
    <property type="match status" value="1"/>
</dbReference>
<evidence type="ECO:0000256" key="4">
    <source>
        <dbReference type="ARBA" id="ARBA00022723"/>
    </source>
</evidence>
<evidence type="ECO:0000256" key="1">
    <source>
        <dbReference type="ARBA" id="ARBA00004711"/>
    </source>
</evidence>
<dbReference type="EC" id="6.2.-.-" evidence="8"/>
<dbReference type="PROSITE" id="PS00150">
    <property type="entry name" value="ACYLPHOSPHATASE_1"/>
    <property type="match status" value="1"/>
</dbReference>
<dbReference type="InterPro" id="IPR055128">
    <property type="entry name" value="HypF_C_2"/>
</dbReference>
<evidence type="ECO:0000256" key="5">
    <source>
        <dbReference type="ARBA" id="ARBA00022771"/>
    </source>
</evidence>
<dbReference type="InterPro" id="IPR006070">
    <property type="entry name" value="Sua5-like_dom"/>
</dbReference>
<feature type="active site" evidence="9">
    <location>
        <position position="20"/>
    </location>
</feature>
<comment type="caution">
    <text evidence="10">The sequence shown here is derived from an EMBL/GenBank/DDBJ whole genome shotgun (WGS) entry which is preliminary data.</text>
</comment>
<dbReference type="GO" id="GO:0003998">
    <property type="term" value="F:acylphosphatase activity"/>
    <property type="evidence" value="ECO:0007669"/>
    <property type="project" value="UniProtKB-EC"/>
</dbReference>
<accession>A0A424Z1B3</accession>
<evidence type="ECO:0000256" key="2">
    <source>
        <dbReference type="ARBA" id="ARBA00008097"/>
    </source>
</evidence>
<dbReference type="InterPro" id="IPR011125">
    <property type="entry name" value="Znf_HypF"/>
</dbReference>
<dbReference type="STRING" id="1813019.A2J15_01150"/>
<comment type="catalytic activity">
    <reaction evidence="7">
        <text>C-terminal L-cysteinyl-[HypE protein] + carbamoyl phosphate + ATP + H2O = C-terminal S-carboxamide-L-cysteinyl-[HypE protein] + AMP + phosphate + diphosphate + H(+)</text>
        <dbReference type="Rhea" id="RHEA:55636"/>
        <dbReference type="Rhea" id="RHEA-COMP:14247"/>
        <dbReference type="Rhea" id="RHEA-COMP:14392"/>
        <dbReference type="ChEBI" id="CHEBI:15377"/>
        <dbReference type="ChEBI" id="CHEBI:15378"/>
        <dbReference type="ChEBI" id="CHEBI:30616"/>
        <dbReference type="ChEBI" id="CHEBI:33019"/>
        <dbReference type="ChEBI" id="CHEBI:43474"/>
        <dbReference type="ChEBI" id="CHEBI:58228"/>
        <dbReference type="ChEBI" id="CHEBI:76913"/>
        <dbReference type="ChEBI" id="CHEBI:139126"/>
        <dbReference type="ChEBI" id="CHEBI:456215"/>
    </reaction>
</comment>
<dbReference type="Gene3D" id="3.30.420.40">
    <property type="match status" value="1"/>
</dbReference>
<dbReference type="Pfam" id="PF07503">
    <property type="entry name" value="zf-HYPF"/>
    <property type="match status" value="2"/>
</dbReference>
<dbReference type="InterPro" id="IPR036046">
    <property type="entry name" value="Acylphosphatase-like_dom_sf"/>
</dbReference>
<dbReference type="SUPFAM" id="SSF54975">
    <property type="entry name" value="Acylphosphatase/BLUF domain-like"/>
    <property type="match status" value="1"/>
</dbReference>
<gene>
    <name evidence="10" type="primary">hypF</name>
    <name evidence="10" type="ORF">DZD40_03235</name>
</gene>
<dbReference type="GO" id="GO:0016874">
    <property type="term" value="F:ligase activity"/>
    <property type="evidence" value="ECO:0007669"/>
    <property type="project" value="UniProtKB-UniRule"/>
</dbReference>
<dbReference type="GO" id="GO:0016743">
    <property type="term" value="F:carboxyl- or carbamoyltransferase activity"/>
    <property type="evidence" value="ECO:0007669"/>
    <property type="project" value="UniProtKB-UniRule"/>
</dbReference>
<dbReference type="InterPro" id="IPR017945">
    <property type="entry name" value="DHBP_synth_RibB-like_a/b_dom"/>
</dbReference>
<comment type="pathway">
    <text evidence="1">Protein modification; [NiFe] hydrogenase maturation.</text>
</comment>
<dbReference type="RefSeq" id="WP_124134052.1">
    <property type="nucleotide sequence ID" value="NZ_JAPPUZ010000003.1"/>
</dbReference>
<dbReference type="InterPro" id="IPR041440">
    <property type="entry name" value="HypF_C"/>
</dbReference>
<dbReference type="EMBL" id="QURW01000006">
    <property type="protein sequence ID" value="RQD87932.1"/>
    <property type="molecule type" value="Genomic_DNA"/>
</dbReference>
<evidence type="ECO:0000313" key="10">
    <source>
        <dbReference type="EMBL" id="RQD87932.1"/>
    </source>
</evidence>
<dbReference type="GO" id="GO:0008270">
    <property type="term" value="F:zinc ion binding"/>
    <property type="evidence" value="ECO:0007669"/>
    <property type="project" value="UniProtKB-KW"/>
</dbReference>
<keyword evidence="10" id="KW-0808">Transferase</keyword>
<keyword evidence="9" id="KW-0378">Hydrolase</keyword>
<keyword evidence="5" id="KW-0863">Zinc-finger</keyword>
<dbReference type="PROSITE" id="PS51163">
    <property type="entry name" value="YRDC"/>
    <property type="match status" value="1"/>
</dbReference>
<comment type="catalytic activity">
    <reaction evidence="9">
        <text>an acyl phosphate + H2O = a carboxylate + phosphate + H(+)</text>
        <dbReference type="Rhea" id="RHEA:14965"/>
        <dbReference type="ChEBI" id="CHEBI:15377"/>
        <dbReference type="ChEBI" id="CHEBI:15378"/>
        <dbReference type="ChEBI" id="CHEBI:29067"/>
        <dbReference type="ChEBI" id="CHEBI:43474"/>
        <dbReference type="ChEBI" id="CHEBI:59918"/>
        <dbReference type="EC" id="3.6.1.7"/>
    </reaction>
</comment>
<reference evidence="10 11" key="1">
    <citation type="submission" date="2018-08" db="EMBL/GenBank/DDBJ databases">
        <title>Survival mechanisms of Campylobacter hepaticus identified by genomic analysis and comparative transcriptomic analysis of in vivo and in vitro derived bacteria.</title>
        <authorList>
            <person name="Van T.T.H."/>
            <person name="Moore R.J."/>
        </authorList>
    </citation>
    <scope>NUCLEOTIDE SEQUENCE [LARGE SCALE GENOMIC DNA]</scope>
    <source>
        <strain evidence="10 11">54L</strain>
    </source>
</reference>
<dbReference type="Pfam" id="PF17788">
    <property type="entry name" value="HypF_C"/>
    <property type="match status" value="1"/>
</dbReference>
<dbReference type="PANTHER" id="PTHR42959">
    <property type="entry name" value="CARBAMOYLTRANSFERASE"/>
    <property type="match status" value="1"/>
</dbReference>
<dbReference type="Gene3D" id="3.90.870.50">
    <property type="match status" value="1"/>
</dbReference>
<dbReference type="InterPro" id="IPR004421">
    <property type="entry name" value="Carbamoyltransferase_HypF"/>
</dbReference>
<dbReference type="SUPFAM" id="SSF55821">
    <property type="entry name" value="YrdC/RibB"/>
    <property type="match status" value="1"/>
</dbReference>
<evidence type="ECO:0000256" key="7">
    <source>
        <dbReference type="ARBA" id="ARBA00048220"/>
    </source>
</evidence>
<organism evidence="10 11">
    <name type="scientific">Campylobacter hepaticus</name>
    <dbReference type="NCBI Taxonomy" id="1813019"/>
    <lineage>
        <taxon>Bacteria</taxon>
        <taxon>Pseudomonadati</taxon>
        <taxon>Campylobacterota</taxon>
        <taxon>Epsilonproteobacteria</taxon>
        <taxon>Campylobacterales</taxon>
        <taxon>Campylobacteraceae</taxon>
        <taxon>Campylobacter</taxon>
    </lineage>
</organism>
<dbReference type="AlphaFoldDB" id="A0A424Z1B3"/>
<dbReference type="Gene3D" id="3.30.110.120">
    <property type="match status" value="1"/>
</dbReference>
<dbReference type="Gene3D" id="3.30.420.360">
    <property type="match status" value="1"/>
</dbReference>
<dbReference type="PROSITE" id="PS51160">
    <property type="entry name" value="ACYLPHOSPHATASE_3"/>
    <property type="match status" value="1"/>
</dbReference>
<dbReference type="InterPro" id="IPR051060">
    <property type="entry name" value="Carbamoyltrans_HypF-like"/>
</dbReference>
<dbReference type="InterPro" id="IPR001792">
    <property type="entry name" value="Acylphosphatase-like_dom"/>
</dbReference>